<accession>A0A9J6EP98</accession>
<keyword evidence="2" id="KW-0472">Membrane</keyword>
<reference evidence="3" key="1">
    <citation type="journal article" date="2020" name="Cell">
        <title>Large-Scale Comparative Analyses of Tick Genomes Elucidate Their Genetic Diversity and Vector Capacities.</title>
        <authorList>
            <consortium name="Tick Genome and Microbiome Consortium (TIGMIC)"/>
            <person name="Jia N."/>
            <person name="Wang J."/>
            <person name="Shi W."/>
            <person name="Du L."/>
            <person name="Sun Y."/>
            <person name="Zhan W."/>
            <person name="Jiang J.F."/>
            <person name="Wang Q."/>
            <person name="Zhang B."/>
            <person name="Ji P."/>
            <person name="Bell-Sakyi L."/>
            <person name="Cui X.M."/>
            <person name="Yuan T.T."/>
            <person name="Jiang B.G."/>
            <person name="Yang W.F."/>
            <person name="Lam T.T."/>
            <person name="Chang Q.C."/>
            <person name="Ding S.J."/>
            <person name="Wang X.J."/>
            <person name="Zhu J.G."/>
            <person name="Ruan X.D."/>
            <person name="Zhao L."/>
            <person name="Wei J.T."/>
            <person name="Ye R.Z."/>
            <person name="Que T.C."/>
            <person name="Du C.H."/>
            <person name="Zhou Y.H."/>
            <person name="Cheng J.X."/>
            <person name="Dai P.F."/>
            <person name="Guo W.B."/>
            <person name="Han X.H."/>
            <person name="Huang E.J."/>
            <person name="Li L.F."/>
            <person name="Wei W."/>
            <person name="Gao Y.C."/>
            <person name="Liu J.Z."/>
            <person name="Shao H.Z."/>
            <person name="Wang X."/>
            <person name="Wang C.C."/>
            <person name="Yang T.C."/>
            <person name="Huo Q.B."/>
            <person name="Li W."/>
            <person name="Chen H.Y."/>
            <person name="Chen S.E."/>
            <person name="Zhou L.G."/>
            <person name="Ni X.B."/>
            <person name="Tian J.H."/>
            <person name="Sheng Y."/>
            <person name="Liu T."/>
            <person name="Pan Y.S."/>
            <person name="Xia L.Y."/>
            <person name="Li J."/>
            <person name="Zhao F."/>
            <person name="Cao W.C."/>
        </authorList>
    </citation>
    <scope>NUCLEOTIDE SEQUENCE</scope>
    <source>
        <strain evidence="3">Rmic-2018</strain>
    </source>
</reference>
<keyword evidence="2" id="KW-0812">Transmembrane</keyword>
<comment type="caution">
    <text evidence="3">The sequence shown here is derived from an EMBL/GenBank/DDBJ whole genome shotgun (WGS) entry which is preliminary data.</text>
</comment>
<keyword evidence="4" id="KW-1185">Reference proteome</keyword>
<reference evidence="3" key="2">
    <citation type="submission" date="2021-09" db="EMBL/GenBank/DDBJ databases">
        <authorList>
            <person name="Jia N."/>
            <person name="Wang J."/>
            <person name="Shi W."/>
            <person name="Du L."/>
            <person name="Sun Y."/>
            <person name="Zhan W."/>
            <person name="Jiang J."/>
            <person name="Wang Q."/>
            <person name="Zhang B."/>
            <person name="Ji P."/>
            <person name="Sakyi L.B."/>
            <person name="Cui X."/>
            <person name="Yuan T."/>
            <person name="Jiang B."/>
            <person name="Yang W."/>
            <person name="Lam T.T.-Y."/>
            <person name="Chang Q."/>
            <person name="Ding S."/>
            <person name="Wang X."/>
            <person name="Zhu J."/>
            <person name="Ruan X."/>
            <person name="Zhao L."/>
            <person name="Wei J."/>
            <person name="Que T."/>
            <person name="Du C."/>
            <person name="Cheng J."/>
            <person name="Dai P."/>
            <person name="Han X."/>
            <person name="Huang E."/>
            <person name="Gao Y."/>
            <person name="Liu J."/>
            <person name="Shao H."/>
            <person name="Ye R."/>
            <person name="Li L."/>
            <person name="Wei W."/>
            <person name="Wang X."/>
            <person name="Wang C."/>
            <person name="Huo Q."/>
            <person name="Li W."/>
            <person name="Guo W."/>
            <person name="Chen H."/>
            <person name="Chen S."/>
            <person name="Zhou L."/>
            <person name="Zhou L."/>
            <person name="Ni X."/>
            <person name="Tian J."/>
            <person name="Zhou Y."/>
            <person name="Sheng Y."/>
            <person name="Liu T."/>
            <person name="Pan Y."/>
            <person name="Xia L."/>
            <person name="Li J."/>
            <person name="Zhao F."/>
            <person name="Cao W."/>
        </authorList>
    </citation>
    <scope>NUCLEOTIDE SEQUENCE</scope>
    <source>
        <strain evidence="3">Rmic-2018</strain>
        <tissue evidence="3">Larvae</tissue>
    </source>
</reference>
<evidence type="ECO:0000313" key="4">
    <source>
        <dbReference type="Proteomes" id="UP000821866"/>
    </source>
</evidence>
<dbReference type="Proteomes" id="UP000821866">
    <property type="component" value="Chromosome 11"/>
</dbReference>
<gene>
    <name evidence="3" type="ORF">HPB51_020912</name>
</gene>
<evidence type="ECO:0000256" key="2">
    <source>
        <dbReference type="SAM" id="Phobius"/>
    </source>
</evidence>
<evidence type="ECO:0000256" key="1">
    <source>
        <dbReference type="SAM" id="MobiDB-lite"/>
    </source>
</evidence>
<protein>
    <submittedName>
        <fullName evidence="3">Uncharacterized protein</fullName>
    </submittedName>
</protein>
<feature type="region of interest" description="Disordered" evidence="1">
    <location>
        <begin position="41"/>
        <end position="110"/>
    </location>
</feature>
<name>A0A9J6EP98_RHIMP</name>
<feature type="compositionally biased region" description="Low complexity" evidence="1">
    <location>
        <begin position="65"/>
        <end position="84"/>
    </location>
</feature>
<feature type="transmembrane region" description="Helical" evidence="2">
    <location>
        <begin position="6"/>
        <end position="25"/>
    </location>
</feature>
<dbReference type="EMBL" id="JABSTU010000003">
    <property type="protein sequence ID" value="KAH8036241.1"/>
    <property type="molecule type" value="Genomic_DNA"/>
</dbReference>
<proteinExistence type="predicted"/>
<organism evidence="3 4">
    <name type="scientific">Rhipicephalus microplus</name>
    <name type="common">Cattle tick</name>
    <name type="synonym">Boophilus microplus</name>
    <dbReference type="NCBI Taxonomy" id="6941"/>
    <lineage>
        <taxon>Eukaryota</taxon>
        <taxon>Metazoa</taxon>
        <taxon>Ecdysozoa</taxon>
        <taxon>Arthropoda</taxon>
        <taxon>Chelicerata</taxon>
        <taxon>Arachnida</taxon>
        <taxon>Acari</taxon>
        <taxon>Parasitiformes</taxon>
        <taxon>Ixodida</taxon>
        <taxon>Ixodoidea</taxon>
        <taxon>Ixodidae</taxon>
        <taxon>Rhipicephalinae</taxon>
        <taxon>Rhipicephalus</taxon>
        <taxon>Boophilus</taxon>
    </lineage>
</organism>
<keyword evidence="2" id="KW-1133">Transmembrane helix</keyword>
<dbReference type="AlphaFoldDB" id="A0A9J6EP98"/>
<sequence length="124" mass="14420">MHLWPLLTPIFTMVAVKVVSWIVGIRNNTVRRRNRRHLLATKEPYSVGSSDDEDFANGHIPFQGEASSTTAASPAEAQQPSSQPLRRSPRQTRPPERLGYDQQFQQTSQRHQFRQLLRRRMYHI</sequence>
<evidence type="ECO:0000313" key="3">
    <source>
        <dbReference type="EMBL" id="KAH8036241.1"/>
    </source>
</evidence>